<proteinExistence type="predicted"/>
<evidence type="ECO:0000256" key="1">
    <source>
        <dbReference type="SAM" id="MobiDB-lite"/>
    </source>
</evidence>
<sequence length="66" mass="6622">MRAACGCGGHRGSAGPAGAGEGAGRQGRRGDPDREGNRAMTKLSVRDRAQLVVPAYESGLVTPGGD</sequence>
<organism evidence="2 3">
    <name type="scientific">Streptomyces hydrogenans</name>
    <dbReference type="NCBI Taxonomy" id="1873719"/>
    <lineage>
        <taxon>Bacteria</taxon>
        <taxon>Bacillati</taxon>
        <taxon>Actinomycetota</taxon>
        <taxon>Actinomycetes</taxon>
        <taxon>Kitasatosporales</taxon>
        <taxon>Streptomycetaceae</taxon>
        <taxon>Streptomyces</taxon>
    </lineage>
</organism>
<accession>A0ABQ3PS47</accession>
<feature type="region of interest" description="Disordered" evidence="1">
    <location>
        <begin position="1"/>
        <end position="44"/>
    </location>
</feature>
<feature type="compositionally biased region" description="Gly residues" evidence="1">
    <location>
        <begin position="1"/>
        <end position="25"/>
    </location>
</feature>
<dbReference type="EMBL" id="BNDW01000117">
    <property type="protein sequence ID" value="GHI27855.1"/>
    <property type="molecule type" value="Genomic_DNA"/>
</dbReference>
<keyword evidence="3" id="KW-1185">Reference proteome</keyword>
<evidence type="ECO:0000313" key="2">
    <source>
        <dbReference type="EMBL" id="GHI27855.1"/>
    </source>
</evidence>
<comment type="caution">
    <text evidence="2">The sequence shown here is derived from an EMBL/GenBank/DDBJ whole genome shotgun (WGS) entry which is preliminary data.</text>
</comment>
<evidence type="ECO:0000313" key="3">
    <source>
        <dbReference type="Proteomes" id="UP001052739"/>
    </source>
</evidence>
<feature type="compositionally biased region" description="Basic and acidic residues" evidence="1">
    <location>
        <begin position="28"/>
        <end position="37"/>
    </location>
</feature>
<name>A0ABQ3PS47_9ACTN</name>
<gene>
    <name evidence="2" type="ORF">Shyd_92260</name>
</gene>
<dbReference type="Proteomes" id="UP001052739">
    <property type="component" value="Unassembled WGS sequence"/>
</dbReference>
<protein>
    <submittedName>
        <fullName evidence="2">Uncharacterized protein</fullName>
    </submittedName>
</protein>
<reference evidence="2" key="1">
    <citation type="submission" date="2024-05" db="EMBL/GenBank/DDBJ databases">
        <title>Whole genome shotgun sequence of Streptomyces hydrogenans NBRC 13475.</title>
        <authorList>
            <person name="Komaki H."/>
            <person name="Tamura T."/>
        </authorList>
    </citation>
    <scope>NUCLEOTIDE SEQUENCE</scope>
    <source>
        <strain evidence="2">NBRC 13475</strain>
    </source>
</reference>